<sequence>MRLVLAFFLIIFYSSAMASLSKSDDIYDIVDLLTDSAVDHGIPPEVLISLATHESGDPNKNFKINPYALNVKGRSVYPSSKVDAYKRIIKEVIDGKDSVGVGVGQIEWKFHSSSFGSYWEALDVHNNVNATTSYLKKMYKEFCRSKSFSCAVAAYHNRNKDVGKTYLSKVIYQCVRLYGEKSCEPLTEPF</sequence>
<comment type="caution">
    <text evidence="2">The sequence shown here is derived from an EMBL/GenBank/DDBJ whole genome shotgun (WGS) entry which is preliminary data.</text>
</comment>
<dbReference type="Gene3D" id="1.10.530.10">
    <property type="match status" value="1"/>
</dbReference>
<dbReference type="SUPFAM" id="SSF53955">
    <property type="entry name" value="Lysozyme-like"/>
    <property type="match status" value="1"/>
</dbReference>
<dbReference type="InterPro" id="IPR023346">
    <property type="entry name" value="Lysozyme-like_dom_sf"/>
</dbReference>
<dbReference type="RefSeq" id="WP_154813804.1">
    <property type="nucleotide sequence ID" value="NZ_JACWKW010000009.1"/>
</dbReference>
<dbReference type="EMBL" id="SISP01000020">
    <property type="protein sequence ID" value="TBM41290.1"/>
    <property type="molecule type" value="Genomic_DNA"/>
</dbReference>
<organism evidence="2 3">
    <name type="scientific">Vibrio cholerae</name>
    <dbReference type="NCBI Taxonomy" id="666"/>
    <lineage>
        <taxon>Bacteria</taxon>
        <taxon>Pseudomonadati</taxon>
        <taxon>Pseudomonadota</taxon>
        <taxon>Gammaproteobacteria</taxon>
        <taxon>Vibrionales</taxon>
        <taxon>Vibrionaceae</taxon>
        <taxon>Vibrio</taxon>
    </lineage>
</organism>
<dbReference type="AlphaFoldDB" id="A0A7Z7VNC9"/>
<reference evidence="2 3" key="1">
    <citation type="submission" date="2019-02" db="EMBL/GenBank/DDBJ databases">
        <title>Genomic plasticity associated with the antimicrobial resistance in Vibrio cholerae.</title>
        <authorList>
            <person name="Verma J."/>
            <person name="Bag S."/>
            <person name="Saha B."/>
            <person name="Kumar P."/>
            <person name="Ghosh T.S."/>
            <person name="Dayal M."/>
            <person name="Senapati T."/>
            <person name="Mehra S."/>
            <person name="Dey P."/>
            <person name="Desigamani A."/>
            <person name="Kumar D."/>
            <person name="Rana P."/>
            <person name="Kumar B."/>
            <person name="Maiti T.K."/>
            <person name="Sharma N.C."/>
            <person name="Bhadra R.K."/>
            <person name="Mutreja A."/>
            <person name="Nair G.B."/>
            <person name="Ramamurthy T."/>
            <person name="Das B."/>
        </authorList>
    </citation>
    <scope>NUCLEOTIDE SEQUENCE [LARGE SCALE GENOMIC DNA]</scope>
    <source>
        <strain evidence="2 3">IDH06781</strain>
    </source>
</reference>
<accession>A0A7Z7VNC9</accession>
<evidence type="ECO:0008006" key="4">
    <source>
        <dbReference type="Google" id="ProtNLM"/>
    </source>
</evidence>
<name>A0A7Z7VNC9_VIBCL</name>
<evidence type="ECO:0000313" key="2">
    <source>
        <dbReference type="EMBL" id="TBM41290.1"/>
    </source>
</evidence>
<evidence type="ECO:0000313" key="3">
    <source>
        <dbReference type="Proteomes" id="UP000294145"/>
    </source>
</evidence>
<keyword evidence="1" id="KW-0732">Signal</keyword>
<protein>
    <recommendedName>
        <fullName evidence="4">Transglycosylase SLT domain-containing protein</fullName>
    </recommendedName>
</protein>
<feature type="signal peptide" evidence="1">
    <location>
        <begin position="1"/>
        <end position="18"/>
    </location>
</feature>
<evidence type="ECO:0000256" key="1">
    <source>
        <dbReference type="SAM" id="SignalP"/>
    </source>
</evidence>
<dbReference type="Proteomes" id="UP000294145">
    <property type="component" value="Unassembled WGS sequence"/>
</dbReference>
<feature type="chain" id="PRO_5030998189" description="Transglycosylase SLT domain-containing protein" evidence="1">
    <location>
        <begin position="19"/>
        <end position="190"/>
    </location>
</feature>
<gene>
    <name evidence="2" type="ORF">EYB64_12005</name>
</gene>
<proteinExistence type="predicted"/>